<sequence>LRTIESQLQALTESINTQIQNQLNQLTETVAGHSQSITDTASVLTRMETLLQTLTDKAVTHGQASQSRPPPTMPSHNVKLEFPRFDSSHAMEWLFRANQFIVTTIYL</sequence>
<feature type="region of interest" description="Disordered" evidence="1">
    <location>
        <begin position="58"/>
        <end position="77"/>
    </location>
</feature>
<comment type="caution">
    <text evidence="2">The sequence shown here is derived from an EMBL/GenBank/DDBJ whole genome shotgun (WGS) entry which is preliminary data.</text>
</comment>
<dbReference type="AlphaFoldDB" id="A0A392QZT2"/>
<feature type="non-terminal residue" evidence="2">
    <location>
        <position position="1"/>
    </location>
</feature>
<name>A0A392QZT2_9FABA</name>
<keyword evidence="3" id="KW-1185">Reference proteome</keyword>
<evidence type="ECO:0000313" key="2">
    <source>
        <dbReference type="EMBL" id="MCI28795.1"/>
    </source>
</evidence>
<accession>A0A392QZT2</accession>
<dbReference type="Proteomes" id="UP000265520">
    <property type="component" value="Unassembled WGS sequence"/>
</dbReference>
<evidence type="ECO:0000256" key="1">
    <source>
        <dbReference type="SAM" id="MobiDB-lite"/>
    </source>
</evidence>
<reference evidence="2 3" key="1">
    <citation type="journal article" date="2018" name="Front. Plant Sci.">
        <title>Red Clover (Trifolium pratense) and Zigzag Clover (T. medium) - A Picture of Genomic Similarities and Differences.</title>
        <authorList>
            <person name="Dluhosova J."/>
            <person name="Istvanek J."/>
            <person name="Nedelnik J."/>
            <person name="Repkova J."/>
        </authorList>
    </citation>
    <scope>NUCLEOTIDE SEQUENCE [LARGE SCALE GENOMIC DNA]</scope>
    <source>
        <strain evidence="3">cv. 10/8</strain>
        <tissue evidence="2">Leaf</tissue>
    </source>
</reference>
<dbReference type="EMBL" id="LXQA010168117">
    <property type="protein sequence ID" value="MCI28795.1"/>
    <property type="molecule type" value="Genomic_DNA"/>
</dbReference>
<protein>
    <submittedName>
        <fullName evidence="2">Uncharacterized protein</fullName>
    </submittedName>
</protein>
<proteinExistence type="predicted"/>
<organism evidence="2 3">
    <name type="scientific">Trifolium medium</name>
    <dbReference type="NCBI Taxonomy" id="97028"/>
    <lineage>
        <taxon>Eukaryota</taxon>
        <taxon>Viridiplantae</taxon>
        <taxon>Streptophyta</taxon>
        <taxon>Embryophyta</taxon>
        <taxon>Tracheophyta</taxon>
        <taxon>Spermatophyta</taxon>
        <taxon>Magnoliopsida</taxon>
        <taxon>eudicotyledons</taxon>
        <taxon>Gunneridae</taxon>
        <taxon>Pentapetalae</taxon>
        <taxon>rosids</taxon>
        <taxon>fabids</taxon>
        <taxon>Fabales</taxon>
        <taxon>Fabaceae</taxon>
        <taxon>Papilionoideae</taxon>
        <taxon>50 kb inversion clade</taxon>
        <taxon>NPAAA clade</taxon>
        <taxon>Hologalegina</taxon>
        <taxon>IRL clade</taxon>
        <taxon>Trifolieae</taxon>
        <taxon>Trifolium</taxon>
    </lineage>
</organism>
<evidence type="ECO:0000313" key="3">
    <source>
        <dbReference type="Proteomes" id="UP000265520"/>
    </source>
</evidence>